<dbReference type="PANTHER" id="PTHR24036:SF13">
    <property type="entry name" value="PROTEIN SKELETOR, ISOFORMS D_E"/>
    <property type="match status" value="1"/>
</dbReference>
<sequence length="889" mass="99384">MLETRFQCWLLVISAIFCSVQGAVTYYGKYIGPLKGYHHSVQGEVYAVDARTLHIKDFTYDGQGPAAFFWVGSSSQPDASGYALRDERQSTVELKSYRKKSVTLTLPEGKSLNQIKWFSVWCESAAVNFGDIRIPKGFDFPRPQKIGQLGGVHGVSSDPIVIVDAQTLLIPNFSYDGEAPDAKFWVGTGPHPSPQGVRVPDENGKEEPLRRYNRKTIVLTLPGELTVFEIGHFGVWCEAFTVDFGHIQIPANLNMPPSLKMLGVSPQSKLNCEVMHDGSAFEVRWAIAGDSIVLQLVAKLELGEYMSFGLSGDPLKNQMIGADVVVAWIDQETLNGYAVDYYLTDKSQCAGGRGSCPDYRIQDNTDSVRLLNAALVNGYSIVTYQRPLRSHDILDHDIYTNQSQAIIWAIGPLNSKQEVSFHSVYSKKNILLDFGRTPHWNCPIPEGENGTPNHEEYSDQSSGANIQQTTQIIDAPTTRSKQGASKTPPTPAPARREEPWEIPPIQCNEPEDGVLYAQMGPTGGKHGYPAITGHVGWGISWYINGLLIPEVNVVRGKTYTFIVEGGLDPDIPAKYHPFYITDDPIGGYQHKTPEEKENVRIFAGAKREKSGSVVPTGVGRLCNWTPDPEQPSADDFVSFGAYQRTLSLICDHGEPGVIQWTPDANTPDTVYYQCFTHRYLGWKINVLNSCDKEAQASEPVTTRIRVDDYADDMAADSELESRASIKVTTRVKPDGSSDEATNDFHKDLSQLIPHKFKEALKSDFRKTPLASAEIPDYVLTNSGSFNGYNQHEMFRQQMEEREKENEIKRKREQESSANERSQHKYEVKEDNSGDTEDGQSIDDKRTDSQRTNTDNVVIQQSLEPLIIHEKDINQVYDQQNQQQQQQQPK</sequence>
<organism evidence="6">
    <name type="scientific">Cacopsylla melanoneura</name>
    <dbReference type="NCBI Taxonomy" id="428564"/>
    <lineage>
        <taxon>Eukaryota</taxon>
        <taxon>Metazoa</taxon>
        <taxon>Ecdysozoa</taxon>
        <taxon>Arthropoda</taxon>
        <taxon>Hexapoda</taxon>
        <taxon>Insecta</taxon>
        <taxon>Pterygota</taxon>
        <taxon>Neoptera</taxon>
        <taxon>Paraneoptera</taxon>
        <taxon>Hemiptera</taxon>
        <taxon>Sternorrhyncha</taxon>
        <taxon>Psylloidea</taxon>
        <taxon>Psyllidae</taxon>
        <taxon>Psyllinae</taxon>
        <taxon>Cacopsylla</taxon>
    </lineage>
</organism>
<dbReference type="Pfam" id="PF25489">
    <property type="entry name" value="At5g54830"/>
    <property type="match status" value="1"/>
</dbReference>
<dbReference type="SMART" id="SM00664">
    <property type="entry name" value="DoH"/>
    <property type="match status" value="1"/>
</dbReference>
<accession>A0A8D8WYW4</accession>
<keyword evidence="3" id="KW-0732">Signal</keyword>
<dbReference type="InterPro" id="IPR005018">
    <property type="entry name" value="DOMON_domain"/>
</dbReference>
<reference evidence="6" key="1">
    <citation type="submission" date="2021-05" db="EMBL/GenBank/DDBJ databases">
        <authorList>
            <person name="Alioto T."/>
            <person name="Alioto T."/>
            <person name="Gomez Garrido J."/>
        </authorList>
    </citation>
    <scope>NUCLEOTIDE SEQUENCE</scope>
</reference>
<evidence type="ECO:0000259" key="4">
    <source>
        <dbReference type="PROSITE" id="PS50836"/>
    </source>
</evidence>
<feature type="region of interest" description="Disordered" evidence="2">
    <location>
        <begin position="869"/>
        <end position="889"/>
    </location>
</feature>
<feature type="domain" description="DM13" evidence="5">
    <location>
        <begin position="143"/>
        <end position="250"/>
    </location>
</feature>
<dbReference type="Pfam" id="PF10517">
    <property type="entry name" value="DM13"/>
    <property type="match status" value="2"/>
</dbReference>
<feature type="region of interest" description="Disordered" evidence="2">
    <location>
        <begin position="443"/>
        <end position="507"/>
    </location>
</feature>
<dbReference type="PANTHER" id="PTHR24036">
    <property type="entry name" value="SKELETOR-RELATED"/>
    <property type="match status" value="1"/>
</dbReference>
<evidence type="ECO:0000256" key="1">
    <source>
        <dbReference type="ARBA" id="ARBA00022737"/>
    </source>
</evidence>
<evidence type="ECO:0000259" key="5">
    <source>
        <dbReference type="PROSITE" id="PS51549"/>
    </source>
</evidence>
<feature type="chain" id="PRO_5034659557" evidence="3">
    <location>
        <begin position="23"/>
        <end position="889"/>
    </location>
</feature>
<evidence type="ECO:0000256" key="2">
    <source>
        <dbReference type="SAM" id="MobiDB-lite"/>
    </source>
</evidence>
<dbReference type="AlphaFoldDB" id="A0A8D8WYW4"/>
<dbReference type="InterPro" id="IPR045266">
    <property type="entry name" value="DOH_DOMON"/>
</dbReference>
<protein>
    <submittedName>
        <fullName evidence="6">Protein Skeletor, isoforms D/E</fullName>
    </submittedName>
</protein>
<dbReference type="Pfam" id="PF03351">
    <property type="entry name" value="DOMON"/>
    <property type="match status" value="1"/>
</dbReference>
<evidence type="ECO:0000313" key="6">
    <source>
        <dbReference type="EMBL" id="CAG6677668.1"/>
    </source>
</evidence>
<feature type="domain" description="DOMON" evidence="4">
    <location>
        <begin position="279"/>
        <end position="411"/>
    </location>
</feature>
<feature type="compositionally biased region" description="Low complexity" evidence="2">
    <location>
        <begin position="878"/>
        <end position="889"/>
    </location>
</feature>
<dbReference type="InterPro" id="IPR019545">
    <property type="entry name" value="DM13_domain"/>
</dbReference>
<feature type="compositionally biased region" description="Basic and acidic residues" evidence="2">
    <location>
        <begin position="796"/>
        <end position="814"/>
    </location>
</feature>
<feature type="compositionally biased region" description="Polar residues" evidence="2">
    <location>
        <begin position="459"/>
        <end position="485"/>
    </location>
</feature>
<evidence type="ECO:0000256" key="3">
    <source>
        <dbReference type="SAM" id="SignalP"/>
    </source>
</evidence>
<dbReference type="PROSITE" id="PS51549">
    <property type="entry name" value="DM13"/>
    <property type="match status" value="2"/>
</dbReference>
<dbReference type="PROSITE" id="PS50836">
    <property type="entry name" value="DOMON"/>
    <property type="match status" value="1"/>
</dbReference>
<dbReference type="SMART" id="SM00686">
    <property type="entry name" value="DM13"/>
    <property type="match status" value="2"/>
</dbReference>
<dbReference type="InterPro" id="IPR052126">
    <property type="entry name" value="Spindle_Org/Thrombomodulin"/>
</dbReference>
<feature type="region of interest" description="Disordered" evidence="2">
    <location>
        <begin position="796"/>
        <end position="857"/>
    </location>
</feature>
<keyword evidence="1" id="KW-0677">Repeat</keyword>
<dbReference type="InterPro" id="IPR057443">
    <property type="entry name" value="At5g54830-like"/>
</dbReference>
<dbReference type="EMBL" id="HBUF01243227">
    <property type="protein sequence ID" value="CAG6677668.1"/>
    <property type="molecule type" value="Transcribed_RNA"/>
</dbReference>
<feature type="compositionally biased region" description="Basic and acidic residues" evidence="2">
    <location>
        <begin position="820"/>
        <end position="831"/>
    </location>
</feature>
<dbReference type="CDD" id="cd09631">
    <property type="entry name" value="DOMON_DOH"/>
    <property type="match status" value="1"/>
</dbReference>
<feature type="signal peptide" evidence="3">
    <location>
        <begin position="1"/>
        <end position="22"/>
    </location>
</feature>
<name>A0A8D8WYW4_9HEMI</name>
<feature type="domain" description="DM13" evidence="5">
    <location>
        <begin position="28"/>
        <end position="135"/>
    </location>
</feature>
<proteinExistence type="predicted"/>